<organism evidence="1 2">
    <name type="scientific">Lysobacter spongiicola DSM 21749</name>
    <dbReference type="NCBI Taxonomy" id="1122188"/>
    <lineage>
        <taxon>Bacteria</taxon>
        <taxon>Pseudomonadati</taxon>
        <taxon>Pseudomonadota</taxon>
        <taxon>Gammaproteobacteria</taxon>
        <taxon>Lysobacterales</taxon>
        <taxon>Lysobacteraceae</taxon>
        <taxon>Novilysobacter</taxon>
    </lineage>
</organism>
<dbReference type="OrthoDB" id="9204728at2"/>
<dbReference type="AlphaFoldDB" id="A0A1T4N0K9"/>
<evidence type="ECO:0000313" key="2">
    <source>
        <dbReference type="Proteomes" id="UP000190061"/>
    </source>
</evidence>
<dbReference type="CDD" id="cd14744">
    <property type="entry name" value="PAAR_CT_2"/>
    <property type="match status" value="1"/>
</dbReference>
<dbReference type="Pfam" id="PF05488">
    <property type="entry name" value="PAAR_motif"/>
    <property type="match status" value="1"/>
</dbReference>
<dbReference type="EMBL" id="FUXP01000001">
    <property type="protein sequence ID" value="SJZ72890.1"/>
    <property type="molecule type" value="Genomic_DNA"/>
</dbReference>
<protein>
    <submittedName>
        <fullName evidence="1">Zn-binding Pro-Ala-Ala-Arg (PAAR) domain-containing protein, incolved in TypeVI secretion</fullName>
    </submittedName>
</protein>
<sequence length="326" mass="34586">MSRMIIVEGDHTTGGGRVVTGSHETDIDGFPVARVSDTCTCPKHNGTFPIITGDMTFMVDGQPVARHGDKLACGCALMSTRQFRVFLDDMISNDASADAAMFAAAFPAVASHPPPEAPVTHVHTDGGHEAPPDPAKARDVVTASNNALMEAGAFRVYDTELQAAKAWAVVVEPVANSPEFGVEVGANISQVNGKFVLGTAYSTGSATSCDGLPEKGHKIAGGRHTAYIHTHPAPYGGTGRNRAYTRGELPDDPFSEGVRGRLESGWDIGPGDYDAAYAKKLNAYIAEPGSLLEWNFQRYLQLQSEAHAEDSLADPAVELGKAEIRH</sequence>
<name>A0A1T4N0K9_9GAMM</name>
<accession>A0A1T4N0K9</accession>
<gene>
    <name evidence="1" type="ORF">SAMN02745674_00677</name>
</gene>
<dbReference type="Gene3D" id="2.60.200.60">
    <property type="match status" value="1"/>
</dbReference>
<dbReference type="InterPro" id="IPR008727">
    <property type="entry name" value="PAAR_motif"/>
</dbReference>
<dbReference type="Proteomes" id="UP000190061">
    <property type="component" value="Unassembled WGS sequence"/>
</dbReference>
<keyword evidence="2" id="KW-1185">Reference proteome</keyword>
<proteinExistence type="predicted"/>
<dbReference type="STRING" id="1122188.SAMN02745674_00677"/>
<dbReference type="RefSeq" id="WP_078757252.1">
    <property type="nucleotide sequence ID" value="NZ_FUXP01000001.1"/>
</dbReference>
<evidence type="ECO:0000313" key="1">
    <source>
        <dbReference type="EMBL" id="SJZ72890.1"/>
    </source>
</evidence>
<reference evidence="1 2" key="1">
    <citation type="submission" date="2017-02" db="EMBL/GenBank/DDBJ databases">
        <authorList>
            <person name="Peterson S.W."/>
        </authorList>
    </citation>
    <scope>NUCLEOTIDE SEQUENCE [LARGE SCALE GENOMIC DNA]</scope>
    <source>
        <strain evidence="1 2">DSM 21749</strain>
    </source>
</reference>